<dbReference type="KEGG" id="alti:ALE3EI_0583"/>
<accession>A0A7G8PS45</accession>
<gene>
    <name evidence="1" type="ORF">ALE3EI_0583</name>
</gene>
<dbReference type="Proteomes" id="UP000515514">
    <property type="component" value="Chromosome"/>
</dbReference>
<name>A0A7G8PS45_9FLAO</name>
<evidence type="ECO:0000313" key="2">
    <source>
        <dbReference type="Proteomes" id="UP000515514"/>
    </source>
</evidence>
<proteinExistence type="predicted"/>
<dbReference type="AlphaFoldDB" id="A0A7G8PS45"/>
<sequence>MRAQFMVRIFSIFVFILISNIYSGFAQVGIGTTNLLSGTSLQIEGANSGILINRVALSATDDTMTISGIDSSYEGLLVYNTNYSNNLNQSKDVSPGFYYWDGTQWKSVKDGGVRRTGWVALRDSDTSQVITGATSANITNNIGWEQLLMNFENNDGDVMLDAYAPEGYAATSFFNSTNHKLTPLSLGDSILMRFQCNAIPDNNNSYVVLRINIGTPASPIVIYQKTIPLLRGSGESNHISESILMYQLNTFVANGAIVEMAYSTTGGGQPGDVEIKDFDLVIDRLTSQ</sequence>
<dbReference type="RefSeq" id="WP_186990683.1">
    <property type="nucleotide sequence ID" value="NZ_CP052909.1"/>
</dbReference>
<dbReference type="EMBL" id="CP052909">
    <property type="protein sequence ID" value="QNJ97161.1"/>
    <property type="molecule type" value="Genomic_DNA"/>
</dbReference>
<evidence type="ECO:0000313" key="1">
    <source>
        <dbReference type="EMBL" id="QNJ97161.1"/>
    </source>
</evidence>
<keyword evidence="2" id="KW-1185">Reference proteome</keyword>
<protein>
    <submittedName>
        <fullName evidence="1">Uncharacterized protein</fullName>
    </submittedName>
</protein>
<organism evidence="1 2">
    <name type="scientific">Constantimarinum furrinae</name>
    <dbReference type="NCBI Taxonomy" id="2562285"/>
    <lineage>
        <taxon>Bacteria</taxon>
        <taxon>Pseudomonadati</taxon>
        <taxon>Bacteroidota</taxon>
        <taxon>Flavobacteriia</taxon>
        <taxon>Flavobacteriales</taxon>
        <taxon>Flavobacteriaceae</taxon>
        <taxon>Altibacter/Constantimarinum group</taxon>
        <taxon>Constantimarinum</taxon>
    </lineage>
</organism>
<reference evidence="1 2" key="1">
    <citation type="submission" date="2020-04" db="EMBL/GenBank/DDBJ databases">
        <title>Genome sequence of Altibacter aquimarinus strain ALE3EI.</title>
        <authorList>
            <person name="Oh H.-M."/>
            <person name="Jang D."/>
        </authorList>
    </citation>
    <scope>NUCLEOTIDE SEQUENCE [LARGE SCALE GENOMIC DNA]</scope>
    <source>
        <strain evidence="1 2">ALE3EI</strain>
    </source>
</reference>